<keyword evidence="11" id="KW-1185">Reference proteome</keyword>
<accession>A0A2K2UEM3</accession>
<dbReference type="Gene3D" id="3.40.50.740">
    <property type="match status" value="2"/>
</dbReference>
<dbReference type="PANTHER" id="PTHR43742:SF9">
    <property type="entry name" value="TETRATHIONATE REDUCTASE SUBUNIT A"/>
    <property type="match status" value="1"/>
</dbReference>
<dbReference type="InterPro" id="IPR009010">
    <property type="entry name" value="Asp_de-COase-like_dom_sf"/>
</dbReference>
<dbReference type="InterPro" id="IPR019546">
    <property type="entry name" value="TAT_signal_bac_arc"/>
</dbReference>
<dbReference type="SMART" id="SM00926">
    <property type="entry name" value="Molybdop_Fe4S4"/>
    <property type="match status" value="1"/>
</dbReference>
<dbReference type="Gene3D" id="2.40.40.20">
    <property type="match status" value="1"/>
</dbReference>
<evidence type="ECO:0000313" key="11">
    <source>
        <dbReference type="Proteomes" id="UP000236197"/>
    </source>
</evidence>
<dbReference type="Gene3D" id="2.20.25.90">
    <property type="entry name" value="ADC-like domains"/>
    <property type="match status" value="1"/>
</dbReference>
<keyword evidence="6" id="KW-0560">Oxidoreductase</keyword>
<evidence type="ECO:0000256" key="4">
    <source>
        <dbReference type="ARBA" id="ARBA00022723"/>
    </source>
</evidence>
<dbReference type="PROSITE" id="PS51669">
    <property type="entry name" value="4FE4S_MOW_BIS_MGD"/>
    <property type="match status" value="1"/>
</dbReference>
<proteinExistence type="inferred from homology"/>
<evidence type="ECO:0000256" key="7">
    <source>
        <dbReference type="ARBA" id="ARBA00023004"/>
    </source>
</evidence>
<dbReference type="NCBIfam" id="TIGR01409">
    <property type="entry name" value="TAT_signal_seq"/>
    <property type="match status" value="1"/>
</dbReference>
<keyword evidence="5" id="KW-0732">Signal</keyword>
<dbReference type="Pfam" id="PF00384">
    <property type="entry name" value="Molybdopterin"/>
    <property type="match status" value="1"/>
</dbReference>
<dbReference type="InterPro" id="IPR006963">
    <property type="entry name" value="Mopterin_OxRdtase_4Fe-4S_dom"/>
</dbReference>
<evidence type="ECO:0000256" key="6">
    <source>
        <dbReference type="ARBA" id="ARBA00023002"/>
    </source>
</evidence>
<gene>
    <name evidence="10" type="ORF">C2L71_01400</name>
</gene>
<keyword evidence="4" id="KW-0479">Metal-binding</keyword>
<sequence>MDAAKVVPATTRRTFLKGGAALAAALAIGAHVAPGKAEALTESEGGGKEGGTWVTSFCGTCIWTNCGLEVKVIDGVAVEVRGNKDHPSNKGTMCPRGAAQLMNLYNPYRFKAPVKRTNPEKGLDVDPGWQEISWDEAKGIIFEKMAAVRDTDPRRLMFMYGFGDTLHEGPFTKLFTGIFGTPNYAMSAGPLCEVHHAPQLFNNTFVDRIDVGYCNYLITLGRNMGAQAAFASGPARAMADAWKRGMKTVVVDPHSNVEASHGEWLPITPGGDMAFVMSMANVLLHELDVYDAVYLRDRTNAPYLIQDDLDYARDAGTGKPLVWDVSAGGAKTYDDETLGELALTGSYTVNGQPVEPAFEKIKASVKDATPEWAAEKTGIAAETIRRITAEFAEEARIGSIIVIDGVELPYRPVCIATGRGAANTMQGMRTYYVADLVNALVGAIGVPGSVIHADGPKFVVEDGVIHDVLMAETFLPAYDAGFSIPFKDLTGKQFSALAKFPILTTTMGAIVDPQKYFVDYDIDVMFPIGANPFMADSSRDLCVAAFQKVPFTWTVGYNMDETSMFCDVVLPEHSSLERQQIRPVDETMTVGRDTIALAGVNYKESPVEHVYDTCQYEDIIMEMAYYLGYGPKLNAMTSGFFKLVGTEFALDPAKEYTYAEIIENYLQSIAGNGKGIDWFREHGFYTYKVPIEECYDYVAQSVGRVPVYNWRDFMVGRHLKANCEKWGVEQPGWEGRMGEVYAEYTPLPEWHDNFLTDPSDEFDLFAVNWKISPRILGLGGQDENPWLREVVENLEFDDLRIQINPAAAEERGLRDGDRVIVESQHGGSTEGVLKVTGLMQRNSLGFPAQGGHVAPFMNPTARRGTTYNQLLSADDGKYFPESGSISIAARVKIRKAE</sequence>
<evidence type="ECO:0000256" key="3">
    <source>
        <dbReference type="ARBA" id="ARBA00022505"/>
    </source>
</evidence>
<comment type="caution">
    <text evidence="10">The sequence shown here is derived from an EMBL/GenBank/DDBJ whole genome shotgun (WGS) entry which is preliminary data.</text>
</comment>
<evidence type="ECO:0000259" key="9">
    <source>
        <dbReference type="PROSITE" id="PS51669"/>
    </source>
</evidence>
<dbReference type="InterPro" id="IPR006656">
    <property type="entry name" value="Mopterin_OxRdtase"/>
</dbReference>
<feature type="domain" description="4Fe-4S Mo/W bis-MGD-type" evidence="9">
    <location>
        <begin position="51"/>
        <end position="108"/>
    </location>
</feature>
<dbReference type="RefSeq" id="WP_103263995.1">
    <property type="nucleotide sequence ID" value="NZ_CABMLE010000001.1"/>
</dbReference>
<dbReference type="GO" id="GO:0016491">
    <property type="term" value="F:oxidoreductase activity"/>
    <property type="evidence" value="ECO:0007669"/>
    <property type="project" value="UniProtKB-KW"/>
</dbReference>
<keyword evidence="3" id="KW-0500">Molybdenum</keyword>
<keyword evidence="8" id="KW-0411">Iron-sulfur</keyword>
<comment type="similarity">
    <text evidence="1">Belongs to the prokaryotic molybdopterin-containing oxidoreductase family.</text>
</comment>
<dbReference type="PANTHER" id="PTHR43742">
    <property type="entry name" value="TRIMETHYLAMINE-N-OXIDE REDUCTASE"/>
    <property type="match status" value="1"/>
</dbReference>
<keyword evidence="7" id="KW-0408">Iron</keyword>
<dbReference type="Gene3D" id="3.40.228.10">
    <property type="entry name" value="Dimethylsulfoxide Reductase, domain 2"/>
    <property type="match status" value="1"/>
</dbReference>
<name>A0A2K2UEM3_9ACTN</name>
<dbReference type="GO" id="GO:0051539">
    <property type="term" value="F:4 iron, 4 sulfur cluster binding"/>
    <property type="evidence" value="ECO:0007669"/>
    <property type="project" value="UniProtKB-KW"/>
</dbReference>
<dbReference type="EMBL" id="PPEK01000001">
    <property type="protein sequence ID" value="PNV68668.1"/>
    <property type="molecule type" value="Genomic_DNA"/>
</dbReference>
<dbReference type="AlphaFoldDB" id="A0A2K2UEM3"/>
<dbReference type="InterPro" id="IPR050612">
    <property type="entry name" value="Prok_Mopterin_Oxidored"/>
</dbReference>
<evidence type="ECO:0000256" key="2">
    <source>
        <dbReference type="ARBA" id="ARBA00022485"/>
    </source>
</evidence>
<evidence type="ECO:0000256" key="5">
    <source>
        <dbReference type="ARBA" id="ARBA00022729"/>
    </source>
</evidence>
<dbReference type="Pfam" id="PF01568">
    <property type="entry name" value="Molydop_binding"/>
    <property type="match status" value="1"/>
</dbReference>
<reference evidence="11" key="1">
    <citation type="submission" date="2018-01" db="EMBL/GenBank/DDBJ databases">
        <title>Rubneribacter badeniensis gen. nov., sp. nov., and Colonibacter rubneri, gen. nov., sp. nov., WGS of new members of the Eggerthellaceae.</title>
        <authorList>
            <person name="Danylec N."/>
            <person name="Stoll D.A."/>
            <person name="Doetsch A."/>
            <person name="Kulling S.E."/>
            <person name="Huch M."/>
        </authorList>
    </citation>
    <scope>NUCLEOTIDE SEQUENCE [LARGE SCALE GENOMIC DNA]</scope>
    <source>
        <strain evidence="11">ResAG-96</strain>
    </source>
</reference>
<dbReference type="InterPro" id="IPR006311">
    <property type="entry name" value="TAT_signal"/>
</dbReference>
<dbReference type="Proteomes" id="UP000236197">
    <property type="component" value="Unassembled WGS sequence"/>
</dbReference>
<dbReference type="SUPFAM" id="SSF53706">
    <property type="entry name" value="Formate dehydrogenase/DMSO reductase, domains 1-3"/>
    <property type="match status" value="1"/>
</dbReference>
<dbReference type="SUPFAM" id="SSF50692">
    <property type="entry name" value="ADC-like"/>
    <property type="match status" value="1"/>
</dbReference>
<dbReference type="Pfam" id="PF04879">
    <property type="entry name" value="Molybdop_Fe4S4"/>
    <property type="match status" value="1"/>
</dbReference>
<dbReference type="InterPro" id="IPR006657">
    <property type="entry name" value="MoPterin_dinucl-bd_dom"/>
</dbReference>
<protein>
    <submittedName>
        <fullName evidence="10">Dehydrogenase</fullName>
    </submittedName>
</protein>
<dbReference type="PROSITE" id="PS51318">
    <property type="entry name" value="TAT"/>
    <property type="match status" value="1"/>
</dbReference>
<evidence type="ECO:0000256" key="1">
    <source>
        <dbReference type="ARBA" id="ARBA00010312"/>
    </source>
</evidence>
<evidence type="ECO:0000313" key="10">
    <source>
        <dbReference type="EMBL" id="PNV68668.1"/>
    </source>
</evidence>
<dbReference type="GO" id="GO:0043546">
    <property type="term" value="F:molybdopterin cofactor binding"/>
    <property type="evidence" value="ECO:0007669"/>
    <property type="project" value="InterPro"/>
</dbReference>
<evidence type="ECO:0000256" key="8">
    <source>
        <dbReference type="ARBA" id="ARBA00023014"/>
    </source>
</evidence>
<organism evidence="10 11">
    <name type="scientific">Enteroscipio rubneri</name>
    <dbReference type="NCBI Taxonomy" id="2070686"/>
    <lineage>
        <taxon>Bacteria</taxon>
        <taxon>Bacillati</taxon>
        <taxon>Actinomycetota</taxon>
        <taxon>Coriobacteriia</taxon>
        <taxon>Eggerthellales</taxon>
        <taxon>Eggerthellaceae</taxon>
        <taxon>Enteroscipio</taxon>
    </lineage>
</organism>
<dbReference type="GO" id="GO:0046872">
    <property type="term" value="F:metal ion binding"/>
    <property type="evidence" value="ECO:0007669"/>
    <property type="project" value="UniProtKB-KW"/>
</dbReference>
<keyword evidence="2" id="KW-0004">4Fe-4S</keyword>
<dbReference type="OrthoDB" id="9796486at2"/>